<dbReference type="Proteomes" id="UP000223242">
    <property type="component" value="Segment"/>
</dbReference>
<gene>
    <name evidence="1" type="ORF">SEA_MOJORITA_54</name>
</gene>
<protein>
    <submittedName>
        <fullName evidence="1">Uncharacterized protein</fullName>
    </submittedName>
</protein>
<evidence type="ECO:0000313" key="1">
    <source>
        <dbReference type="EMBL" id="APD18695.1"/>
    </source>
</evidence>
<accession>A0A1J0MCD9</accession>
<sequence>MSTEQTPPNDDDQAAEPTVAEYHRADASEFPTTPDEQQAAVEGMVAGKGWTSGELIRKVRAAKAEPTLAEFRAYLSDAVRAANASQGGALAAHQTGILAAVVGMVDQYVADRRAGRALSTSTPGPVDPLNRSNLRSIARAHRNATDPRRAGTGDLDRLLDDLADEFDPADVGIVRRVSVALADAMPRIAHKAREEGWSPDEIARETNYGASRVTQFIRQEKERRAAPGELHRYTWRIDTLDADSGRDVWNPREFGEDAATPADLARLAERLLVETGAHDQRARIVMWEGDEGSDAEAVHTAERDAK</sequence>
<name>A0A1J0MCD9_9CAUD</name>
<reference evidence="2" key="1">
    <citation type="submission" date="2016-11" db="EMBL/GenBank/DDBJ databases">
        <authorList>
            <person name="Jaros S."/>
            <person name="Januszkiewicz K."/>
            <person name="Wedrychowicz H."/>
        </authorList>
    </citation>
    <scope>NUCLEOTIDE SEQUENCE [LARGE SCALE GENOMIC DNA]</scope>
</reference>
<evidence type="ECO:0000313" key="2">
    <source>
        <dbReference type="Proteomes" id="UP000223242"/>
    </source>
</evidence>
<proteinExistence type="predicted"/>
<dbReference type="EMBL" id="KY092482">
    <property type="protein sequence ID" value="APD18695.1"/>
    <property type="molecule type" value="Genomic_DNA"/>
</dbReference>
<organism evidence="1 2">
    <name type="scientific">Streptomyces phage Mojorita</name>
    <dbReference type="NCBI Taxonomy" id="1920309"/>
    <lineage>
        <taxon>Viruses</taxon>
        <taxon>Duplodnaviria</taxon>
        <taxon>Heunggongvirae</taxon>
        <taxon>Uroviricota</taxon>
        <taxon>Caudoviricetes</taxon>
        <taxon>Picardvirus</taxon>
        <taxon>Picardvirus picard</taxon>
    </lineage>
</organism>